<feature type="transmembrane region" description="Helical" evidence="18">
    <location>
        <begin position="1372"/>
        <end position="1396"/>
    </location>
</feature>
<keyword evidence="21" id="KW-1185">Reference proteome</keyword>
<dbReference type="InterPro" id="IPR032678">
    <property type="entry name" value="tRNA-synt_1_cat_dom"/>
</dbReference>
<dbReference type="SUPFAM" id="SSF103473">
    <property type="entry name" value="MFS general substrate transporter"/>
    <property type="match status" value="1"/>
</dbReference>
<evidence type="ECO:0000256" key="7">
    <source>
        <dbReference type="ARBA" id="ARBA00022598"/>
    </source>
</evidence>
<dbReference type="OrthoDB" id="438179at2759"/>
<feature type="transmembrane region" description="Helical" evidence="18">
    <location>
        <begin position="1275"/>
        <end position="1297"/>
    </location>
</feature>
<dbReference type="PANTHER" id="PTHR10890">
    <property type="entry name" value="CYSTEINYL-TRNA SYNTHETASE"/>
    <property type="match status" value="1"/>
</dbReference>
<dbReference type="SUPFAM" id="SSF52374">
    <property type="entry name" value="Nucleotidylyl transferase"/>
    <property type="match status" value="1"/>
</dbReference>
<evidence type="ECO:0000256" key="18">
    <source>
        <dbReference type="SAM" id="Phobius"/>
    </source>
</evidence>
<feature type="transmembrane region" description="Helical" evidence="18">
    <location>
        <begin position="1136"/>
        <end position="1157"/>
    </location>
</feature>
<gene>
    <name evidence="20" type="ORF">AK830_g8321</name>
</gene>
<feature type="domain" description="Major facilitator superfamily (MFS) profile" evidence="19">
    <location>
        <begin position="976"/>
        <end position="1400"/>
    </location>
</feature>
<evidence type="ECO:0000256" key="15">
    <source>
        <dbReference type="ARBA" id="ARBA00031499"/>
    </source>
</evidence>
<dbReference type="PANTHER" id="PTHR10890:SF3">
    <property type="entry name" value="CYSTEINE--TRNA LIGASE, CYTOPLASMIC"/>
    <property type="match status" value="1"/>
</dbReference>
<dbReference type="Gene3D" id="1.20.1250.20">
    <property type="entry name" value="MFS general substrate transporter like domains"/>
    <property type="match status" value="2"/>
</dbReference>
<dbReference type="Pfam" id="PF07690">
    <property type="entry name" value="MFS_1"/>
    <property type="match status" value="1"/>
</dbReference>
<dbReference type="InterPro" id="IPR014729">
    <property type="entry name" value="Rossmann-like_a/b/a_fold"/>
</dbReference>
<evidence type="ECO:0000256" key="8">
    <source>
        <dbReference type="ARBA" id="ARBA00022723"/>
    </source>
</evidence>
<evidence type="ECO:0000256" key="14">
    <source>
        <dbReference type="ARBA" id="ARBA00023180"/>
    </source>
</evidence>
<keyword evidence="6" id="KW-0963">Cytoplasm</keyword>
<keyword evidence="14" id="KW-0325">Glycoprotein</keyword>
<dbReference type="EMBL" id="LKCW01000139">
    <property type="protein sequence ID" value="KPM38252.1"/>
    <property type="molecule type" value="Genomic_DNA"/>
</dbReference>
<dbReference type="GO" id="GO:0004817">
    <property type="term" value="F:cysteine-tRNA ligase activity"/>
    <property type="evidence" value="ECO:0007669"/>
    <property type="project" value="UniProtKB-EC"/>
</dbReference>
<dbReference type="EC" id="6.1.1.16" evidence="5"/>
<dbReference type="InterPro" id="IPR015273">
    <property type="entry name" value="Cys-tRNA-synt_Ia_DALR"/>
</dbReference>
<dbReference type="Gene3D" id="3.40.50.620">
    <property type="entry name" value="HUPs"/>
    <property type="match status" value="2"/>
</dbReference>
<dbReference type="Gene3D" id="1.20.120.640">
    <property type="entry name" value="Anticodon-binding domain of a subclass of class I aminoacyl-tRNA synthetases"/>
    <property type="match status" value="1"/>
</dbReference>
<evidence type="ECO:0000256" key="6">
    <source>
        <dbReference type="ARBA" id="ARBA00022490"/>
    </source>
</evidence>
<dbReference type="InterPro" id="IPR020846">
    <property type="entry name" value="MFS_dom"/>
</dbReference>
<dbReference type="GO" id="GO:0016020">
    <property type="term" value="C:membrane"/>
    <property type="evidence" value="ECO:0007669"/>
    <property type="project" value="UniProtKB-SubCell"/>
</dbReference>
<evidence type="ECO:0000256" key="4">
    <source>
        <dbReference type="ARBA" id="ARBA00005594"/>
    </source>
</evidence>
<feature type="compositionally biased region" description="Gly residues" evidence="17">
    <location>
        <begin position="899"/>
        <end position="913"/>
    </location>
</feature>
<sequence length="1410" mass="156106">MESLKLYNSLKPGTPVPFVPIEHGKVSWYACGPTVYDKSHLGHARNYVSTDIIRRILMHYFGFNVNFVMNITDIDDKIIIKARRQRLLELEKQKPYSAEELRELALSAFRAYAKSSLPLLVKDGEKLDTTNYTARKEAGYGGVLAGGTISGEGKPGDDEAKVKMHLNNMKAAVEAIEGGQIFPGTDEILLPYLDSLYKETIDTRDQTMFTDLTQSMEDLFMEDMDALNVLRPDVITRVTEYVPQIAKFVERIVDKGFAYESEGSVYFDIAAFEKAGNTYARLRPDIRNDKSLQEEGEGSLSKNLVGKKNPGDFALWKQSKAGEPFWPSKWGAGRPGWHIECSVMASDVLGAQMDIHSGGIDLAFPHHDNELAQSEAFFYNHEKGEHTWVNYFLHMGHLSISGSKMSKSLKNFQTIQDALATTYTSRSMRIVFLLGRWSEGVEISPDMRLQGDNWESTISNFFINTKSLLAEAGISSGVQSLSISPDSKPTEGLLGELEQAKHEFEAALVNSFDTPRAMAVILKMVNTANIHLKDNKEADLTALEAIARWITKIVGIFGLDANAKPPYNGLGWATVIAADVEPKTAVEPYVEVLNKVKADVTGLSLQNDTISALLEQDPITEFDAIVASGSRDPEQLALPYLRVVSKIRDELRRIVGSQAAEPKKAILVLTDRIRDQDFTNLGVYLDDRPDDQPSLIKFIPATELIAAREEKAALLAEKAKKKEEARLARDKADQEAREKAKVPPQELFKNDERYSAWDEQGMPTKMKDGSDVPKSQLKSLKKLWDRQKKAHEDLKAKGLLADFSVGIVMHPTGVGVVFFLASAVVEWDAFAELNLYFLCMATNHATTQPGVLWGTYLELEPLQRPLAVHQFAAIPRTPGPQARAQFAGVTKGRGTRGKISGGTSLGRGHGQPTGKGRRRAGRRNERSDPMEKQIEGVEAVVSDSQKDDALSEINNIDVEWTPEEEKALVRKLDRTVMPLLILGFFALQLDRGNIGNALTDNFFVDVGITQNQFNVGQQLLSLGIVLLEIPSNIVLYRVGPSIWIGCQIVAWGLVATFQAFQNGLASFLVTRLFLGLCEAGFIPAGLYTIGRWYRNGETSKRFSWYFIGSMAASGCSGLLAYAILHMRGVAGLAGWQWMFILEGIFTVVIGILFLSFFPKSTSNPVSLFGLRIFNEREAKILTKRILLDDPSKIHVKVHISRQEMKNVFTNWKLLPHIILTIACIAPAGTMGSYAPTLVASFGYEKLKSNALVSIGSWILLVVNITWGTVADKLRVRGPMVTLGLLILWCFTLGNRLLINSSDGKRRLAILICGLSFAQNWHPVNSSWVSLNSGTPGERSITMAIIIMSANTGGIIGSQLFQSSDGPLYPIGWSVILGLVTLGVVCSVVANLQYFILNGRKFTRKGLRYFP</sequence>
<organism evidence="20 21">
    <name type="scientific">Neonectria ditissima</name>
    <dbReference type="NCBI Taxonomy" id="78410"/>
    <lineage>
        <taxon>Eukaryota</taxon>
        <taxon>Fungi</taxon>
        <taxon>Dikarya</taxon>
        <taxon>Ascomycota</taxon>
        <taxon>Pezizomycotina</taxon>
        <taxon>Sordariomycetes</taxon>
        <taxon>Hypocreomycetidae</taxon>
        <taxon>Hypocreales</taxon>
        <taxon>Nectriaceae</taxon>
        <taxon>Neonectria</taxon>
    </lineage>
</organism>
<keyword evidence="18" id="KW-1133">Transmembrane helix</keyword>
<keyword evidence="9" id="KW-0547">Nucleotide-binding</keyword>
<evidence type="ECO:0000256" key="2">
    <source>
        <dbReference type="ARBA" id="ARBA00004141"/>
    </source>
</evidence>
<keyword evidence="8" id="KW-0479">Metal-binding</keyword>
<dbReference type="Proteomes" id="UP000050424">
    <property type="component" value="Unassembled WGS sequence"/>
</dbReference>
<feature type="transmembrane region" description="Helical" evidence="18">
    <location>
        <begin position="1250"/>
        <end position="1269"/>
    </location>
</feature>
<evidence type="ECO:0000256" key="13">
    <source>
        <dbReference type="ARBA" id="ARBA00023146"/>
    </source>
</evidence>
<dbReference type="InterPro" id="IPR009080">
    <property type="entry name" value="tRNAsynth_Ia_anticodon-bd"/>
</dbReference>
<keyword evidence="13" id="KW-0030">Aminoacyl-tRNA synthetase</keyword>
<feature type="transmembrane region" description="Helical" evidence="18">
    <location>
        <begin position="1072"/>
        <end position="1090"/>
    </location>
</feature>
<dbReference type="NCBIfam" id="TIGR00435">
    <property type="entry name" value="cysS"/>
    <property type="match status" value="1"/>
</dbReference>
<dbReference type="SUPFAM" id="SSF47323">
    <property type="entry name" value="Anticodon-binding domain of a subclass of class I aminoacyl-tRNA synthetases"/>
    <property type="match status" value="1"/>
</dbReference>
<dbReference type="PROSITE" id="PS50850">
    <property type="entry name" value="MFS"/>
    <property type="match status" value="1"/>
</dbReference>
<keyword evidence="11" id="KW-0067">ATP-binding</keyword>
<feature type="transmembrane region" description="Helical" evidence="18">
    <location>
        <begin position="1213"/>
        <end position="1238"/>
    </location>
</feature>
<comment type="subcellular location">
    <subcellularLocation>
        <location evidence="3">Cytoplasm</location>
    </subcellularLocation>
    <subcellularLocation>
        <location evidence="2">Membrane</location>
        <topology evidence="2">Multi-pass membrane protein</topology>
    </subcellularLocation>
</comment>
<evidence type="ECO:0000256" key="9">
    <source>
        <dbReference type="ARBA" id="ARBA00022741"/>
    </source>
</evidence>
<dbReference type="InterPro" id="IPR036259">
    <property type="entry name" value="MFS_trans_sf"/>
</dbReference>
<evidence type="ECO:0000256" key="3">
    <source>
        <dbReference type="ARBA" id="ARBA00004496"/>
    </source>
</evidence>
<evidence type="ECO:0000313" key="21">
    <source>
        <dbReference type="Proteomes" id="UP000050424"/>
    </source>
</evidence>
<dbReference type="STRING" id="78410.A0A0N8H683"/>
<evidence type="ECO:0000256" key="10">
    <source>
        <dbReference type="ARBA" id="ARBA00022833"/>
    </source>
</evidence>
<dbReference type="GO" id="GO:0005524">
    <property type="term" value="F:ATP binding"/>
    <property type="evidence" value="ECO:0007669"/>
    <property type="project" value="UniProtKB-KW"/>
</dbReference>
<proteinExistence type="inferred from homology"/>
<dbReference type="InterPro" id="IPR024909">
    <property type="entry name" value="Cys-tRNA/MSH_ligase"/>
</dbReference>
<dbReference type="Pfam" id="PF09190">
    <property type="entry name" value="DALR_2"/>
    <property type="match status" value="1"/>
</dbReference>
<dbReference type="GO" id="GO:0006423">
    <property type="term" value="P:cysteinyl-tRNA aminoacylation"/>
    <property type="evidence" value="ECO:0007669"/>
    <property type="project" value="InterPro"/>
</dbReference>
<dbReference type="InterPro" id="IPR011701">
    <property type="entry name" value="MFS"/>
</dbReference>
<evidence type="ECO:0000256" key="1">
    <source>
        <dbReference type="ARBA" id="ARBA00001947"/>
    </source>
</evidence>
<feature type="compositionally biased region" description="Basic and acidic residues" evidence="17">
    <location>
        <begin position="922"/>
        <end position="934"/>
    </location>
</feature>
<evidence type="ECO:0000256" key="12">
    <source>
        <dbReference type="ARBA" id="ARBA00022917"/>
    </source>
</evidence>
<reference evidence="20 21" key="1">
    <citation type="submission" date="2015-09" db="EMBL/GenBank/DDBJ databases">
        <title>Draft genome of a European isolate of the apple canker pathogen Neonectria ditissima.</title>
        <authorList>
            <person name="Gomez-Cortecero A."/>
            <person name="Harrison R.J."/>
            <person name="Armitage A.D."/>
        </authorList>
    </citation>
    <scope>NUCLEOTIDE SEQUENCE [LARGE SCALE GENOMIC DNA]</scope>
    <source>
        <strain evidence="20 21">R09/05</strain>
    </source>
</reference>
<comment type="cofactor">
    <cofactor evidence="1">
        <name>Zn(2+)</name>
        <dbReference type="ChEBI" id="CHEBI:29105"/>
    </cofactor>
</comment>
<feature type="coiled-coil region" evidence="16">
    <location>
        <begin position="704"/>
        <end position="738"/>
    </location>
</feature>
<keyword evidence="18" id="KW-0472">Membrane</keyword>
<protein>
    <recommendedName>
        <fullName evidence="5">cysteine--tRNA ligase</fullName>
        <ecNumber evidence="5">6.1.1.16</ecNumber>
    </recommendedName>
    <alternativeName>
        <fullName evidence="15">Cysteinyl-tRNA synthetase</fullName>
    </alternativeName>
</protein>
<evidence type="ECO:0000256" key="17">
    <source>
        <dbReference type="SAM" id="MobiDB-lite"/>
    </source>
</evidence>
<keyword evidence="16" id="KW-0175">Coiled coil</keyword>
<keyword evidence="7 20" id="KW-0436">Ligase</keyword>
<evidence type="ECO:0000313" key="20">
    <source>
        <dbReference type="EMBL" id="KPM38252.1"/>
    </source>
</evidence>
<feature type="region of interest" description="Disordered" evidence="17">
    <location>
        <begin position="886"/>
        <end position="934"/>
    </location>
</feature>
<dbReference type="PRINTS" id="PR00983">
    <property type="entry name" value="TRNASYNTHCYS"/>
</dbReference>
<evidence type="ECO:0000259" key="19">
    <source>
        <dbReference type="PROSITE" id="PS50850"/>
    </source>
</evidence>
<comment type="similarity">
    <text evidence="4">Belongs to the class-I aminoacyl-tRNA synthetase family.</text>
</comment>
<keyword evidence="12" id="KW-0648">Protein biosynthesis</keyword>
<evidence type="ECO:0000256" key="5">
    <source>
        <dbReference type="ARBA" id="ARBA00012832"/>
    </source>
</evidence>
<evidence type="ECO:0000256" key="11">
    <source>
        <dbReference type="ARBA" id="ARBA00022840"/>
    </source>
</evidence>
<feature type="transmembrane region" description="Helical" evidence="18">
    <location>
        <begin position="1102"/>
        <end position="1124"/>
    </location>
</feature>
<accession>A0A0N8H683</accession>
<dbReference type="Pfam" id="PF01406">
    <property type="entry name" value="tRNA-synt_1e"/>
    <property type="match status" value="1"/>
</dbReference>
<dbReference type="GO" id="GO:0005737">
    <property type="term" value="C:cytoplasm"/>
    <property type="evidence" value="ECO:0007669"/>
    <property type="project" value="UniProtKB-SubCell"/>
</dbReference>
<keyword evidence="10" id="KW-0862">Zinc</keyword>
<dbReference type="InterPro" id="IPR015803">
    <property type="entry name" value="Cys-tRNA-ligase"/>
</dbReference>
<keyword evidence="18" id="KW-0812">Transmembrane</keyword>
<dbReference type="GO" id="GO:0046872">
    <property type="term" value="F:metal ion binding"/>
    <property type="evidence" value="ECO:0007669"/>
    <property type="project" value="UniProtKB-KW"/>
</dbReference>
<comment type="caution">
    <text evidence="20">The sequence shown here is derived from an EMBL/GenBank/DDBJ whole genome shotgun (WGS) entry which is preliminary data.</text>
</comment>
<name>A0A0N8H683_9HYPO</name>
<evidence type="ECO:0000256" key="16">
    <source>
        <dbReference type="SAM" id="Coils"/>
    </source>
</evidence>
<dbReference type="GO" id="GO:0022857">
    <property type="term" value="F:transmembrane transporter activity"/>
    <property type="evidence" value="ECO:0007669"/>
    <property type="project" value="InterPro"/>
</dbReference>
<dbReference type="HAMAP" id="MF_00041">
    <property type="entry name" value="Cys_tRNA_synth"/>
    <property type="match status" value="1"/>
</dbReference>